<gene>
    <name evidence="1" type="ORF">R28058_03741</name>
</gene>
<dbReference type="EMBL" id="CEKZ01000003">
    <property type="protein sequence ID" value="CEQ02641.1"/>
    <property type="molecule type" value="Genomic_DNA"/>
</dbReference>
<sequence>MNVKLMKKTKSKKLICTTIGILTIGALSPVINPNIKNNLFVSYALTTENKVSNNYKLSKFQNTFFDLIEFMDKDISVENLRNKFKDLKLVKTERLGNNDIVDIYEKNNEQIKIYYNKIDGKESYYARNVEYKINNKNPSINSITLSNLDPSTNKKAISLQVSTESTKDLNKTSKIFKLDKSNPDTYKIYLNLIKAIESKDSFTSKDLVKFNSGFKKLENPYDKDRSTFEIKVNEYEYITVVFNKDEKINTINLNDKKNVKTVKDIIITKTKDSKDIGWDIQKHYKQEYNLTYGKTGHVISVEKSNPDDAKKLFIDFLKEYN</sequence>
<evidence type="ECO:0000313" key="1">
    <source>
        <dbReference type="EMBL" id="CEQ02641.1"/>
    </source>
</evidence>
<dbReference type="AlphaFoldDB" id="A0A0C7I222"/>
<protein>
    <submittedName>
        <fullName evidence="1">Uncharacterized protein</fullName>
    </submittedName>
</protein>
<evidence type="ECO:0000313" key="2">
    <source>
        <dbReference type="Proteomes" id="UP000049127"/>
    </source>
</evidence>
<organism evidence="1 2">
    <name type="scientific">Paraclostridium sordellii</name>
    <name type="common">Clostridium sordellii</name>
    <dbReference type="NCBI Taxonomy" id="1505"/>
    <lineage>
        <taxon>Bacteria</taxon>
        <taxon>Bacillati</taxon>
        <taxon>Bacillota</taxon>
        <taxon>Clostridia</taxon>
        <taxon>Peptostreptococcales</taxon>
        <taxon>Peptostreptococcaceae</taxon>
        <taxon>Paraclostridium</taxon>
    </lineage>
</organism>
<dbReference type="OrthoDB" id="9938282at2"/>
<name>A0A0C7I222_PARSO</name>
<dbReference type="Proteomes" id="UP000049127">
    <property type="component" value="Unassembled WGS sequence"/>
</dbReference>
<dbReference type="RefSeq" id="WP_055334725.1">
    <property type="nucleotide sequence ID" value="NZ_CDNF01000003.1"/>
</dbReference>
<reference evidence="1 2" key="1">
    <citation type="submission" date="2015-01" db="EMBL/GenBank/DDBJ databases">
        <authorList>
            <person name="Aslett A.Martin."/>
            <person name="De Silva Nishadi"/>
        </authorList>
    </citation>
    <scope>NUCLEOTIDE SEQUENCE [LARGE SCALE GENOMIC DNA]</scope>
    <source>
        <strain evidence="1 2">R28058</strain>
    </source>
</reference>
<proteinExistence type="predicted"/>
<accession>A0A0C7I222</accession>